<proteinExistence type="predicted"/>
<sequence>MVRKLLKRILAAYVLAHKDVPPGAMY</sequence>
<protein>
    <submittedName>
        <fullName evidence="1">Stress response protein AzuC</fullName>
    </submittedName>
</protein>
<dbReference type="EMBL" id="CP081864">
    <property type="protein sequence ID" value="QZN98171.1"/>
    <property type="molecule type" value="Genomic_DNA"/>
</dbReference>
<accession>A0ABX9ATS4</accession>
<dbReference type="Proteomes" id="UP000825886">
    <property type="component" value="Chromosome"/>
</dbReference>
<name>A0ABX9ATS4_9ENTR</name>
<evidence type="ECO:0000313" key="1">
    <source>
        <dbReference type="EMBL" id="QZN98171.1"/>
    </source>
</evidence>
<keyword evidence="2" id="KW-1185">Reference proteome</keyword>
<dbReference type="NCBIfam" id="NF033642">
    <property type="entry name" value="stress_AzuC"/>
    <property type="match status" value="1"/>
</dbReference>
<evidence type="ECO:0000313" key="2">
    <source>
        <dbReference type="Proteomes" id="UP000825886"/>
    </source>
</evidence>
<organism evidence="1 2">
    <name type="scientific">Symbiopectobacterium purcellii</name>
    <dbReference type="NCBI Taxonomy" id="2871826"/>
    <lineage>
        <taxon>Bacteria</taxon>
        <taxon>Pseudomonadati</taxon>
        <taxon>Pseudomonadota</taxon>
        <taxon>Gammaproteobacteria</taxon>
        <taxon>Enterobacterales</taxon>
        <taxon>Enterobacteriaceae</taxon>
    </lineage>
</organism>
<dbReference type="InterPro" id="IPR049862">
    <property type="entry name" value="AzuC"/>
</dbReference>
<gene>
    <name evidence="1" type="primary">azuC</name>
    <name evidence="1" type="ORF">K6K13_19735</name>
</gene>
<reference evidence="1 2" key="1">
    <citation type="submission" date="2021-08" db="EMBL/GenBank/DDBJ databases">
        <title>Culture and genomic analysis of Symbiopectobacterium purcellii sp. nov. gen. nov., isolated from the leafhopper Empoasca decipiens.</title>
        <authorList>
            <person name="Nadal-Jimenez P."/>
            <person name="Siozios S."/>
            <person name="Halliday N."/>
            <person name="Camara M."/>
            <person name="Hurst G.D.D."/>
        </authorList>
    </citation>
    <scope>NUCLEOTIDE SEQUENCE [LARGE SCALE GENOMIC DNA]</scope>
    <source>
        <strain evidence="1 2">SyEd1</strain>
    </source>
</reference>